<feature type="non-terminal residue" evidence="2">
    <location>
        <position position="1"/>
    </location>
</feature>
<evidence type="ECO:0000313" key="2">
    <source>
        <dbReference type="EMBL" id="CAF4408468.1"/>
    </source>
</evidence>
<proteinExistence type="predicted"/>
<feature type="compositionally biased region" description="Polar residues" evidence="1">
    <location>
        <begin position="1"/>
        <end position="13"/>
    </location>
</feature>
<dbReference type="Proteomes" id="UP000663866">
    <property type="component" value="Unassembled WGS sequence"/>
</dbReference>
<feature type="compositionally biased region" description="Polar residues" evidence="1">
    <location>
        <begin position="94"/>
        <end position="121"/>
    </location>
</feature>
<name>A0A820PV05_9BILA</name>
<organism evidence="2 3">
    <name type="scientific">Rotaria magnacalcarata</name>
    <dbReference type="NCBI Taxonomy" id="392030"/>
    <lineage>
        <taxon>Eukaryota</taxon>
        <taxon>Metazoa</taxon>
        <taxon>Spiralia</taxon>
        <taxon>Gnathifera</taxon>
        <taxon>Rotifera</taxon>
        <taxon>Eurotatoria</taxon>
        <taxon>Bdelloidea</taxon>
        <taxon>Philodinida</taxon>
        <taxon>Philodinidae</taxon>
        <taxon>Rotaria</taxon>
    </lineage>
</organism>
<feature type="compositionally biased region" description="Basic and acidic residues" evidence="1">
    <location>
        <begin position="144"/>
        <end position="153"/>
    </location>
</feature>
<evidence type="ECO:0000313" key="3">
    <source>
        <dbReference type="Proteomes" id="UP000663866"/>
    </source>
</evidence>
<protein>
    <submittedName>
        <fullName evidence="2">Uncharacterized protein</fullName>
    </submittedName>
</protein>
<feature type="compositionally biased region" description="Polar residues" evidence="1">
    <location>
        <begin position="68"/>
        <end position="86"/>
    </location>
</feature>
<sequence>SRQKSGVVSNITPERSPPPSASLQHRSKSGGNSPEEKDASPRVSIGHKFMTSSISTPDRSPSSSLSTAQKSGSSNIVTAVKSQSPTFPIEQELKSSNTSVPEDSPRSPSSVTQKKSISSIFESKDRESTHSQAVERIPALSDLNEEKSELNDN</sequence>
<reference evidence="2" key="1">
    <citation type="submission" date="2021-02" db="EMBL/GenBank/DDBJ databases">
        <authorList>
            <person name="Nowell W R."/>
        </authorList>
    </citation>
    <scope>NUCLEOTIDE SEQUENCE</scope>
</reference>
<accession>A0A820PV05</accession>
<feature type="compositionally biased region" description="Low complexity" evidence="1">
    <location>
        <begin position="51"/>
        <end position="67"/>
    </location>
</feature>
<evidence type="ECO:0000256" key="1">
    <source>
        <dbReference type="SAM" id="MobiDB-lite"/>
    </source>
</evidence>
<comment type="caution">
    <text evidence="2">The sequence shown here is derived from an EMBL/GenBank/DDBJ whole genome shotgun (WGS) entry which is preliminary data.</text>
</comment>
<gene>
    <name evidence="2" type="ORF">OVN521_LOCUS35312</name>
</gene>
<dbReference type="EMBL" id="CAJOBG010041341">
    <property type="protein sequence ID" value="CAF4408468.1"/>
    <property type="molecule type" value="Genomic_DNA"/>
</dbReference>
<feature type="compositionally biased region" description="Polar residues" evidence="1">
    <location>
        <begin position="21"/>
        <end position="32"/>
    </location>
</feature>
<keyword evidence="3" id="KW-1185">Reference proteome</keyword>
<feature type="region of interest" description="Disordered" evidence="1">
    <location>
        <begin position="1"/>
        <end position="153"/>
    </location>
</feature>
<dbReference type="AlphaFoldDB" id="A0A820PV05"/>